<dbReference type="InterPro" id="IPR037038">
    <property type="entry name" value="HepT-like_sf"/>
</dbReference>
<evidence type="ECO:0000256" key="1">
    <source>
        <dbReference type="ARBA" id="ARBA00022649"/>
    </source>
</evidence>
<evidence type="ECO:0000256" key="3">
    <source>
        <dbReference type="ARBA" id="ARBA00022801"/>
    </source>
</evidence>
<dbReference type="InterPro" id="IPR052379">
    <property type="entry name" value="Type_VII_TA_RNase"/>
</dbReference>
<dbReference type="Pfam" id="PF01934">
    <property type="entry name" value="HepT-like"/>
    <property type="match status" value="1"/>
</dbReference>
<evidence type="ECO:0008006" key="7">
    <source>
        <dbReference type="Google" id="ProtNLM"/>
    </source>
</evidence>
<keyword evidence="3" id="KW-0378">Hydrolase</keyword>
<gene>
    <name evidence="5" type="ORF">US53_C0072G0006</name>
</gene>
<dbReference type="GO" id="GO:0110001">
    <property type="term" value="C:toxin-antitoxin complex"/>
    <property type="evidence" value="ECO:0007669"/>
    <property type="project" value="InterPro"/>
</dbReference>
<protein>
    <recommendedName>
        <fullName evidence="7">DUF86 domain-containing protein</fullName>
    </recommendedName>
</protein>
<dbReference type="InterPro" id="IPR008201">
    <property type="entry name" value="HepT-like"/>
</dbReference>
<comment type="similarity">
    <text evidence="4">Belongs to the HepT RNase toxin family.</text>
</comment>
<keyword evidence="1" id="KW-1277">Toxin-antitoxin system</keyword>
<accession>A0A0G0H0L7</accession>
<dbReference type="NCBIfam" id="NF047751">
    <property type="entry name" value="HepT_toxin"/>
    <property type="match status" value="1"/>
</dbReference>
<dbReference type="Proteomes" id="UP000034591">
    <property type="component" value="Unassembled WGS sequence"/>
</dbReference>
<dbReference type="GO" id="GO:0016787">
    <property type="term" value="F:hydrolase activity"/>
    <property type="evidence" value="ECO:0007669"/>
    <property type="project" value="UniProtKB-KW"/>
</dbReference>
<sequence length="143" mass="16856">MLDTFRIRTRTKEIRRRLTLLDKRFEAIKKEDFLKDEGLNAEAERHLQVAIQACIDIANHIVSSLGLEMPGKNISDVFYSLAEEKIIPGAFVKTMVKVTGYRNVLVHEYIEVNREETYNNFKFHLKDISEYAQYIEKFLEKRT</sequence>
<dbReference type="AlphaFoldDB" id="A0A0G0H0L7"/>
<dbReference type="PANTHER" id="PTHR33397:SF5">
    <property type="entry name" value="RNASE YUTE-RELATED"/>
    <property type="match status" value="1"/>
</dbReference>
<dbReference type="GO" id="GO:0004540">
    <property type="term" value="F:RNA nuclease activity"/>
    <property type="evidence" value="ECO:0007669"/>
    <property type="project" value="InterPro"/>
</dbReference>
<organism evidence="5 6">
    <name type="scientific">Candidatus Woesebacteria bacterium GW2011_GWA1_37_7</name>
    <dbReference type="NCBI Taxonomy" id="1618545"/>
    <lineage>
        <taxon>Bacteria</taxon>
        <taxon>Candidatus Woeseibacteriota</taxon>
    </lineage>
</organism>
<dbReference type="PANTHER" id="PTHR33397">
    <property type="entry name" value="UPF0331 PROTEIN YUTE"/>
    <property type="match status" value="1"/>
</dbReference>
<evidence type="ECO:0000256" key="4">
    <source>
        <dbReference type="ARBA" id="ARBA00024207"/>
    </source>
</evidence>
<evidence type="ECO:0000313" key="6">
    <source>
        <dbReference type="Proteomes" id="UP000034591"/>
    </source>
</evidence>
<evidence type="ECO:0000256" key="2">
    <source>
        <dbReference type="ARBA" id="ARBA00022722"/>
    </source>
</evidence>
<proteinExistence type="inferred from homology"/>
<dbReference type="Gene3D" id="1.20.120.580">
    <property type="entry name" value="bsu32300-like"/>
    <property type="match status" value="1"/>
</dbReference>
<reference evidence="5 6" key="1">
    <citation type="journal article" date="2015" name="Nature">
        <title>rRNA introns, odd ribosomes, and small enigmatic genomes across a large radiation of phyla.</title>
        <authorList>
            <person name="Brown C.T."/>
            <person name="Hug L.A."/>
            <person name="Thomas B.C."/>
            <person name="Sharon I."/>
            <person name="Castelle C.J."/>
            <person name="Singh A."/>
            <person name="Wilkins M.J."/>
            <person name="Williams K.H."/>
            <person name="Banfield J.F."/>
        </authorList>
    </citation>
    <scope>NUCLEOTIDE SEQUENCE [LARGE SCALE GENOMIC DNA]</scope>
</reference>
<keyword evidence="2" id="KW-0540">Nuclease</keyword>
<dbReference type="EMBL" id="LBTI01000072">
    <property type="protein sequence ID" value="KKQ35722.1"/>
    <property type="molecule type" value="Genomic_DNA"/>
</dbReference>
<comment type="caution">
    <text evidence="5">The sequence shown here is derived from an EMBL/GenBank/DDBJ whole genome shotgun (WGS) entry which is preliminary data.</text>
</comment>
<name>A0A0G0H0L7_9BACT</name>
<evidence type="ECO:0000313" key="5">
    <source>
        <dbReference type="EMBL" id="KKQ35722.1"/>
    </source>
</evidence>
<dbReference type="STRING" id="1618545.US53_C0072G0006"/>